<comment type="caution">
    <text evidence="2">The sequence shown here is derived from an EMBL/GenBank/DDBJ whole genome shotgun (WGS) entry which is preliminary data.</text>
</comment>
<name>A0A9N9LUF7_9HELO</name>
<dbReference type="OrthoDB" id="10398896at2759"/>
<feature type="region of interest" description="Disordered" evidence="1">
    <location>
        <begin position="1"/>
        <end position="39"/>
    </location>
</feature>
<feature type="compositionally biased region" description="Polar residues" evidence="1">
    <location>
        <begin position="1"/>
        <end position="30"/>
    </location>
</feature>
<dbReference type="AlphaFoldDB" id="A0A9N9LUF7"/>
<gene>
    <name evidence="2" type="ORF">HYALB_00012554</name>
</gene>
<reference evidence="2" key="1">
    <citation type="submission" date="2021-07" db="EMBL/GenBank/DDBJ databases">
        <authorList>
            <person name="Durling M."/>
        </authorList>
    </citation>
    <scope>NUCLEOTIDE SEQUENCE</scope>
</reference>
<protein>
    <submittedName>
        <fullName evidence="2">Uncharacterized protein</fullName>
    </submittedName>
</protein>
<accession>A0A9N9LUF7</accession>
<evidence type="ECO:0000313" key="3">
    <source>
        <dbReference type="Proteomes" id="UP000701801"/>
    </source>
</evidence>
<dbReference type="EMBL" id="CAJVRM010000356">
    <property type="protein sequence ID" value="CAG8980088.1"/>
    <property type="molecule type" value="Genomic_DNA"/>
</dbReference>
<proteinExistence type="predicted"/>
<dbReference type="Proteomes" id="UP000701801">
    <property type="component" value="Unassembled WGS sequence"/>
</dbReference>
<organism evidence="2 3">
    <name type="scientific">Hymenoscyphus albidus</name>
    <dbReference type="NCBI Taxonomy" id="595503"/>
    <lineage>
        <taxon>Eukaryota</taxon>
        <taxon>Fungi</taxon>
        <taxon>Dikarya</taxon>
        <taxon>Ascomycota</taxon>
        <taxon>Pezizomycotina</taxon>
        <taxon>Leotiomycetes</taxon>
        <taxon>Helotiales</taxon>
        <taxon>Helotiaceae</taxon>
        <taxon>Hymenoscyphus</taxon>
    </lineage>
</organism>
<evidence type="ECO:0000313" key="2">
    <source>
        <dbReference type="EMBL" id="CAG8980088.1"/>
    </source>
</evidence>
<keyword evidence="3" id="KW-1185">Reference proteome</keyword>
<evidence type="ECO:0000256" key="1">
    <source>
        <dbReference type="SAM" id="MobiDB-lite"/>
    </source>
</evidence>
<sequence length="157" mass="17695">MLSALLSQPKNQVKQPYPQTAGSQPSSTPQAGEPRKTPRDVPLLRHDMHFLIPGVLVAKIPSQAQDINAMFPHTLMYELARITTSETLLRGWSVYDNGLRTLTYMHTNFIVRAIHSAQNITAGDNDPLVLYSFAYLWLVKAREEDVAGHWDHHHGND</sequence>